<organism evidence="1 2">
    <name type="scientific">Lasiodiplodia mahajangana</name>
    <dbReference type="NCBI Taxonomy" id="1108764"/>
    <lineage>
        <taxon>Eukaryota</taxon>
        <taxon>Fungi</taxon>
        <taxon>Dikarya</taxon>
        <taxon>Ascomycota</taxon>
        <taxon>Pezizomycotina</taxon>
        <taxon>Dothideomycetes</taxon>
        <taxon>Dothideomycetes incertae sedis</taxon>
        <taxon>Botryosphaeriales</taxon>
        <taxon>Botryosphaeriaceae</taxon>
        <taxon>Lasiodiplodia</taxon>
    </lineage>
</organism>
<comment type="caution">
    <text evidence="1">The sequence shown here is derived from an EMBL/GenBank/DDBJ whole genome shotgun (WGS) entry which is preliminary data.</text>
</comment>
<dbReference type="EMBL" id="JAPUUL010001061">
    <property type="protein sequence ID" value="KAJ8128459.1"/>
    <property type="molecule type" value="Genomic_DNA"/>
</dbReference>
<dbReference type="Proteomes" id="UP001153332">
    <property type="component" value="Unassembled WGS sequence"/>
</dbReference>
<evidence type="ECO:0000313" key="2">
    <source>
        <dbReference type="Proteomes" id="UP001153332"/>
    </source>
</evidence>
<keyword evidence="2" id="KW-1185">Reference proteome</keyword>
<gene>
    <name evidence="1" type="ORF">O1611_g5175</name>
</gene>
<sequence length="74" mass="8567">MSGTGYQRDQHVLPGSYHPGLMMTRFNVQSRIARLLDRWPRSNIDMSVGGQQSMLHWWAAGQLDTLLPIEREDR</sequence>
<accession>A0ACC2JM27</accession>
<evidence type="ECO:0000313" key="1">
    <source>
        <dbReference type="EMBL" id="KAJ8128459.1"/>
    </source>
</evidence>
<proteinExistence type="predicted"/>
<name>A0ACC2JM27_9PEZI</name>
<reference evidence="1" key="1">
    <citation type="submission" date="2022-12" db="EMBL/GenBank/DDBJ databases">
        <title>Genome Sequence of Lasiodiplodia mahajangana.</title>
        <authorList>
            <person name="Buettner E."/>
        </authorList>
    </citation>
    <scope>NUCLEOTIDE SEQUENCE</scope>
    <source>
        <strain evidence="1">VT137</strain>
    </source>
</reference>
<protein>
    <submittedName>
        <fullName evidence="1">Uncharacterized protein</fullName>
    </submittedName>
</protein>